<accession>A0A317CNA0</accession>
<keyword evidence="1" id="KW-0732">Signal</keyword>
<evidence type="ECO:0008006" key="4">
    <source>
        <dbReference type="Google" id="ProtNLM"/>
    </source>
</evidence>
<dbReference type="RefSeq" id="WP_109836533.1">
    <property type="nucleotide sequence ID" value="NZ_QGKM01000008.1"/>
</dbReference>
<dbReference type="OrthoDB" id="6007799at2"/>
<reference evidence="2 3" key="1">
    <citation type="submission" date="2018-05" db="EMBL/GenBank/DDBJ databases">
        <title>Leucothrix arctica sp. nov., isolated from Arctic seawater.</title>
        <authorList>
            <person name="Choi A."/>
            <person name="Baek K."/>
        </authorList>
    </citation>
    <scope>NUCLEOTIDE SEQUENCE [LARGE SCALE GENOMIC DNA]</scope>
    <source>
        <strain evidence="2 3">JCM 18388</strain>
    </source>
</reference>
<sequence length="235" mass="26487">MLRSRVLRTGLVSALMILSSQVFAVPGAMTAVYDVYRNNKSVGYLESTLMYSGDQYEYKKTTKATGWAKLLTNASITEKSAGKIAGHAIIPLTYLYDERTRSKTRVEQARFVQGQATGIYKDKAYSVATPANVVDRSALEMVVARDLKRGLPTLVYPVMERGEVKTYTVVRLGSEKLQTNAGVFNTIKVSVKRADNNRETTFWMAEELDYLPAQMYHREKDSIIKSILNRYSRGR</sequence>
<dbReference type="AlphaFoldDB" id="A0A317CNA0"/>
<name>A0A317CNA0_9GAMM</name>
<dbReference type="EMBL" id="QGKM01000008">
    <property type="protein sequence ID" value="PWQ99799.1"/>
    <property type="molecule type" value="Genomic_DNA"/>
</dbReference>
<evidence type="ECO:0000313" key="2">
    <source>
        <dbReference type="EMBL" id="PWQ99799.1"/>
    </source>
</evidence>
<comment type="caution">
    <text evidence="2">The sequence shown here is derived from an EMBL/GenBank/DDBJ whole genome shotgun (WGS) entry which is preliminary data.</text>
</comment>
<organism evidence="2 3">
    <name type="scientific">Leucothrix pacifica</name>
    <dbReference type="NCBI Taxonomy" id="1247513"/>
    <lineage>
        <taxon>Bacteria</taxon>
        <taxon>Pseudomonadati</taxon>
        <taxon>Pseudomonadota</taxon>
        <taxon>Gammaproteobacteria</taxon>
        <taxon>Thiotrichales</taxon>
        <taxon>Thiotrichaceae</taxon>
        <taxon>Leucothrix</taxon>
    </lineage>
</organism>
<dbReference type="Pfam" id="PF11306">
    <property type="entry name" value="DUF3108"/>
    <property type="match status" value="1"/>
</dbReference>
<feature type="chain" id="PRO_5016312841" description="DUF3108 domain-containing protein" evidence="1">
    <location>
        <begin position="25"/>
        <end position="235"/>
    </location>
</feature>
<dbReference type="InterPro" id="IPR021457">
    <property type="entry name" value="DUF3108"/>
</dbReference>
<protein>
    <recommendedName>
        <fullName evidence="4">DUF3108 domain-containing protein</fullName>
    </recommendedName>
</protein>
<dbReference type="Proteomes" id="UP000245539">
    <property type="component" value="Unassembled WGS sequence"/>
</dbReference>
<keyword evidence="3" id="KW-1185">Reference proteome</keyword>
<evidence type="ECO:0000313" key="3">
    <source>
        <dbReference type="Proteomes" id="UP000245539"/>
    </source>
</evidence>
<feature type="signal peptide" evidence="1">
    <location>
        <begin position="1"/>
        <end position="24"/>
    </location>
</feature>
<evidence type="ECO:0000256" key="1">
    <source>
        <dbReference type="SAM" id="SignalP"/>
    </source>
</evidence>
<proteinExistence type="predicted"/>
<gene>
    <name evidence="2" type="ORF">DKW60_04815</name>
</gene>